<reference evidence="1 2" key="1">
    <citation type="journal article" date="2019" name="Genome Biol. Evol.">
        <title>Insights into the evolution of the New World diploid cottons (Gossypium, subgenus Houzingenia) based on genome sequencing.</title>
        <authorList>
            <person name="Grover C.E."/>
            <person name="Arick M.A. 2nd"/>
            <person name="Thrash A."/>
            <person name="Conover J.L."/>
            <person name="Sanders W.S."/>
            <person name="Peterson D.G."/>
            <person name="Frelichowski J.E."/>
            <person name="Scheffler J.A."/>
            <person name="Scheffler B.E."/>
            <person name="Wendel J.F."/>
        </authorList>
    </citation>
    <scope>NUCLEOTIDE SEQUENCE [LARGE SCALE GENOMIC DNA]</scope>
    <source>
        <strain evidence="1">8</strain>
        <tissue evidence="1">Leaf</tissue>
    </source>
</reference>
<evidence type="ECO:0000313" key="1">
    <source>
        <dbReference type="EMBL" id="MBA0785354.1"/>
    </source>
</evidence>
<comment type="caution">
    <text evidence="1">The sequence shown here is derived from an EMBL/GenBank/DDBJ whole genome shotgun (WGS) entry which is preliminary data.</text>
</comment>
<name>A0A7J9FK56_9ROSI</name>
<evidence type="ECO:0000313" key="2">
    <source>
        <dbReference type="Proteomes" id="UP000593568"/>
    </source>
</evidence>
<accession>A0A7J9FK56</accession>
<dbReference type="AlphaFoldDB" id="A0A7J9FK56"/>
<dbReference type="Proteomes" id="UP000593568">
    <property type="component" value="Unassembled WGS sequence"/>
</dbReference>
<gene>
    <name evidence="1" type="ORF">Gotri_006799</name>
</gene>
<protein>
    <submittedName>
        <fullName evidence="1">Uncharacterized protein</fullName>
    </submittedName>
</protein>
<proteinExistence type="predicted"/>
<dbReference type="EMBL" id="JABEZW010218507">
    <property type="protein sequence ID" value="MBA0785354.1"/>
    <property type="molecule type" value="Genomic_DNA"/>
</dbReference>
<organism evidence="1 2">
    <name type="scientific">Gossypium trilobum</name>
    <dbReference type="NCBI Taxonomy" id="34281"/>
    <lineage>
        <taxon>Eukaryota</taxon>
        <taxon>Viridiplantae</taxon>
        <taxon>Streptophyta</taxon>
        <taxon>Embryophyta</taxon>
        <taxon>Tracheophyta</taxon>
        <taxon>Spermatophyta</taxon>
        <taxon>Magnoliopsida</taxon>
        <taxon>eudicotyledons</taxon>
        <taxon>Gunneridae</taxon>
        <taxon>Pentapetalae</taxon>
        <taxon>rosids</taxon>
        <taxon>malvids</taxon>
        <taxon>Malvales</taxon>
        <taxon>Malvaceae</taxon>
        <taxon>Malvoideae</taxon>
        <taxon>Gossypium</taxon>
    </lineage>
</organism>
<keyword evidence="2" id="KW-1185">Reference proteome</keyword>
<sequence>MLKLMRFFVEAEENGAELDVNTQIESVQILNQRVCWF</sequence>